<dbReference type="Pfam" id="PF13673">
    <property type="entry name" value="Acetyltransf_10"/>
    <property type="match status" value="1"/>
</dbReference>
<feature type="domain" description="N-acetyltransferase" evidence="2">
    <location>
        <begin position="63"/>
        <end position="206"/>
    </location>
</feature>
<evidence type="ECO:0000313" key="3">
    <source>
        <dbReference type="EMBL" id="KAF4471063.1"/>
    </source>
</evidence>
<accession>A0A8H4PH67</accession>
<dbReference type="Proteomes" id="UP000554235">
    <property type="component" value="Unassembled WGS sequence"/>
</dbReference>
<gene>
    <name evidence="3" type="ORF">FALBO_2021</name>
</gene>
<keyword evidence="4" id="KW-1185">Reference proteome</keyword>
<dbReference type="EMBL" id="JAADYS010000255">
    <property type="protein sequence ID" value="KAF4471063.1"/>
    <property type="molecule type" value="Genomic_DNA"/>
</dbReference>
<keyword evidence="3" id="KW-0808">Transferase</keyword>
<dbReference type="Gene3D" id="3.40.630.30">
    <property type="match status" value="1"/>
</dbReference>
<name>A0A8H4PH67_9HYPO</name>
<dbReference type="InterPro" id="IPR000182">
    <property type="entry name" value="GNAT_dom"/>
</dbReference>
<organism evidence="3 4">
    <name type="scientific">Fusarium albosuccineum</name>
    <dbReference type="NCBI Taxonomy" id="1237068"/>
    <lineage>
        <taxon>Eukaryota</taxon>
        <taxon>Fungi</taxon>
        <taxon>Dikarya</taxon>
        <taxon>Ascomycota</taxon>
        <taxon>Pezizomycotina</taxon>
        <taxon>Sordariomycetes</taxon>
        <taxon>Hypocreomycetidae</taxon>
        <taxon>Hypocreales</taxon>
        <taxon>Nectriaceae</taxon>
        <taxon>Fusarium</taxon>
        <taxon>Fusarium decemcellulare species complex</taxon>
    </lineage>
</organism>
<dbReference type="InterPro" id="IPR052523">
    <property type="entry name" value="Trichothecene_AcTrans"/>
</dbReference>
<comment type="caution">
    <text evidence="3">The sequence shown here is derived from an EMBL/GenBank/DDBJ whole genome shotgun (WGS) entry which is preliminary data.</text>
</comment>
<dbReference type="SUPFAM" id="SSF55729">
    <property type="entry name" value="Acyl-CoA N-acyltransferases (Nat)"/>
    <property type="match status" value="1"/>
</dbReference>
<dbReference type="InterPro" id="IPR016181">
    <property type="entry name" value="Acyl_CoA_acyltransferase"/>
</dbReference>
<evidence type="ECO:0000313" key="4">
    <source>
        <dbReference type="Proteomes" id="UP000554235"/>
    </source>
</evidence>
<dbReference type="PROSITE" id="PS51186">
    <property type="entry name" value="GNAT"/>
    <property type="match status" value="1"/>
</dbReference>
<sequence length="213" mass="24355">MAFEIVVPAESDAPGMANTHLDAMDANLLMHAQFPNTESREFLREWLCRDTRDHIHSSDKGVLIARDAETRRIASFIKWTIQWKTQESTQEHEDEFPDCCRREYLDSYAALTKEARVKVLGDKPHYHVSYLCTNPEFGGRGAASGLLRRVQAEAAAEDAPVILEATMNAVTFYQRLGFQIREELDMMLPARGSSEPTERYEERTMLWAQSTEP</sequence>
<evidence type="ECO:0000259" key="2">
    <source>
        <dbReference type="PROSITE" id="PS51186"/>
    </source>
</evidence>
<dbReference type="AlphaFoldDB" id="A0A8H4PH67"/>
<dbReference type="OrthoDB" id="61113at2759"/>
<proteinExistence type="predicted"/>
<dbReference type="PANTHER" id="PTHR42791">
    <property type="entry name" value="GNAT FAMILY ACETYLTRANSFERASE"/>
    <property type="match status" value="1"/>
</dbReference>
<dbReference type="CDD" id="cd04301">
    <property type="entry name" value="NAT_SF"/>
    <property type="match status" value="1"/>
</dbReference>
<protein>
    <submittedName>
        <fullName evidence="3">Gnat family acetyltransferase</fullName>
    </submittedName>
</protein>
<dbReference type="PANTHER" id="PTHR42791:SF2">
    <property type="entry name" value="N-ACETYLTRANSFERASE DOMAIN-CONTAINING PROTEIN"/>
    <property type="match status" value="1"/>
</dbReference>
<feature type="region of interest" description="Disordered" evidence="1">
    <location>
        <begin position="192"/>
        <end position="213"/>
    </location>
</feature>
<dbReference type="GO" id="GO:0016747">
    <property type="term" value="F:acyltransferase activity, transferring groups other than amino-acyl groups"/>
    <property type="evidence" value="ECO:0007669"/>
    <property type="project" value="InterPro"/>
</dbReference>
<reference evidence="3 4" key="1">
    <citation type="submission" date="2020-01" db="EMBL/GenBank/DDBJ databases">
        <title>Identification and distribution of gene clusters putatively required for synthesis of sphingolipid metabolism inhibitors in phylogenetically diverse species of the filamentous fungus Fusarium.</title>
        <authorList>
            <person name="Kim H.-S."/>
            <person name="Busman M."/>
            <person name="Brown D.W."/>
            <person name="Divon H."/>
            <person name="Uhlig S."/>
            <person name="Proctor R.H."/>
        </authorList>
    </citation>
    <scope>NUCLEOTIDE SEQUENCE [LARGE SCALE GENOMIC DNA]</scope>
    <source>
        <strain evidence="3 4">NRRL 20459</strain>
    </source>
</reference>
<evidence type="ECO:0000256" key="1">
    <source>
        <dbReference type="SAM" id="MobiDB-lite"/>
    </source>
</evidence>